<organism evidence="6 7">
    <name type="scientific">Sulfobacillus acidophilus (strain ATCC 700253 / DSM 10332 / NAL)</name>
    <dbReference type="NCBI Taxonomy" id="679936"/>
    <lineage>
        <taxon>Bacteria</taxon>
        <taxon>Bacillati</taxon>
        <taxon>Bacillota</taxon>
        <taxon>Clostridia</taxon>
        <taxon>Eubacteriales</taxon>
        <taxon>Clostridiales Family XVII. Incertae Sedis</taxon>
        <taxon>Sulfobacillus</taxon>
    </lineage>
</organism>
<dbReference type="GO" id="GO:0000155">
    <property type="term" value="F:phosphorelay sensor kinase activity"/>
    <property type="evidence" value="ECO:0007669"/>
    <property type="project" value="InterPro"/>
</dbReference>
<reference evidence="7" key="1">
    <citation type="submission" date="2011-12" db="EMBL/GenBank/DDBJ databases">
        <title>The complete genome of chromosome of Sulfobacillus acidophilus DSM 10332.</title>
        <authorList>
            <person name="Lucas S."/>
            <person name="Han J."/>
            <person name="Lapidus A."/>
            <person name="Bruce D."/>
            <person name="Goodwin L."/>
            <person name="Pitluck S."/>
            <person name="Peters L."/>
            <person name="Kyrpides N."/>
            <person name="Mavromatis K."/>
            <person name="Ivanova N."/>
            <person name="Mikhailova N."/>
            <person name="Chertkov O."/>
            <person name="Saunders E."/>
            <person name="Detter J.C."/>
            <person name="Tapia R."/>
            <person name="Han C."/>
            <person name="Land M."/>
            <person name="Hauser L."/>
            <person name="Markowitz V."/>
            <person name="Cheng J.-F."/>
            <person name="Hugenholtz P."/>
            <person name="Woyke T."/>
            <person name="Wu D."/>
            <person name="Pukall R."/>
            <person name="Gehrich-Schroeter G."/>
            <person name="Schneider S."/>
            <person name="Klenk H.-P."/>
            <person name="Eisen J.A."/>
        </authorList>
    </citation>
    <scope>NUCLEOTIDE SEQUENCE [LARGE SCALE GENOMIC DNA]</scope>
    <source>
        <strain evidence="7">ATCC 700253 / DSM 10332 / NAL</strain>
    </source>
</reference>
<evidence type="ECO:0000259" key="5">
    <source>
        <dbReference type="Pfam" id="PF14689"/>
    </source>
</evidence>
<dbReference type="SUPFAM" id="SSF55890">
    <property type="entry name" value="Sporulation response regulatory protein Spo0B"/>
    <property type="match status" value="1"/>
</dbReference>
<feature type="transmembrane region" description="Helical" evidence="4">
    <location>
        <begin position="28"/>
        <end position="45"/>
    </location>
</feature>
<dbReference type="EMBL" id="CP003179">
    <property type="protein sequence ID" value="AEW06446.1"/>
    <property type="molecule type" value="Genomic_DNA"/>
</dbReference>
<keyword evidence="4" id="KW-1133">Transmembrane helix</keyword>
<dbReference type="AlphaFoldDB" id="G8U0A4"/>
<evidence type="ECO:0000256" key="1">
    <source>
        <dbReference type="ARBA" id="ARBA00022553"/>
    </source>
</evidence>
<keyword evidence="1" id="KW-0597">Phosphoprotein</keyword>
<dbReference type="InterPro" id="IPR016120">
    <property type="entry name" value="Sig_transdc_His_kin_SpoOB"/>
</dbReference>
<proteinExistence type="predicted"/>
<dbReference type="Gene3D" id="1.10.287.130">
    <property type="match status" value="1"/>
</dbReference>
<name>G8U0A4_SULAD</name>
<evidence type="ECO:0000313" key="6">
    <source>
        <dbReference type="EMBL" id="AEW06446.1"/>
    </source>
</evidence>
<keyword evidence="7" id="KW-1185">Reference proteome</keyword>
<evidence type="ECO:0000313" key="7">
    <source>
        <dbReference type="Proteomes" id="UP000005439"/>
    </source>
</evidence>
<dbReference type="STRING" id="679936.Sulac_2985"/>
<dbReference type="InterPro" id="IPR039506">
    <property type="entry name" value="SPOB_a"/>
</dbReference>
<dbReference type="Pfam" id="PF14689">
    <property type="entry name" value="SPOB_a"/>
    <property type="match status" value="1"/>
</dbReference>
<keyword evidence="4" id="KW-0472">Membrane</keyword>
<dbReference type="HOGENOM" id="CLU_1331346_0_0_9"/>
<keyword evidence="2" id="KW-0808">Transferase</keyword>
<evidence type="ECO:0000256" key="2">
    <source>
        <dbReference type="ARBA" id="ARBA00022679"/>
    </source>
</evidence>
<keyword evidence="3" id="KW-0418">Kinase</keyword>
<reference evidence="6 7" key="2">
    <citation type="journal article" date="2012" name="Stand. Genomic Sci.">
        <title>Complete genome sequence of the moderately thermophilic mineral-sulfide-oxidizing firmicute Sulfobacillus acidophilus type strain (NAL(T)).</title>
        <authorList>
            <person name="Anderson I."/>
            <person name="Chertkov O."/>
            <person name="Chen A."/>
            <person name="Saunders E."/>
            <person name="Lapidus A."/>
            <person name="Nolan M."/>
            <person name="Lucas S."/>
            <person name="Hammon N."/>
            <person name="Deshpande S."/>
            <person name="Cheng J.F."/>
            <person name="Han C."/>
            <person name="Tapia R."/>
            <person name="Goodwin L.A."/>
            <person name="Pitluck S."/>
            <person name="Liolios K."/>
            <person name="Pagani I."/>
            <person name="Ivanova N."/>
            <person name="Mikhailova N."/>
            <person name="Pati A."/>
            <person name="Palaniappan K."/>
            <person name="Land M."/>
            <person name="Pan C."/>
            <person name="Rohde M."/>
            <person name="Pukall R."/>
            <person name="Goker M."/>
            <person name="Detter J.C."/>
            <person name="Woyke T."/>
            <person name="Bristow J."/>
            <person name="Eisen J.A."/>
            <person name="Markowitz V."/>
            <person name="Hugenholtz P."/>
            <person name="Kyrpides N.C."/>
            <person name="Klenk H.P."/>
            <person name="Mavromatis K."/>
        </authorList>
    </citation>
    <scope>NUCLEOTIDE SEQUENCE [LARGE SCALE GENOMIC DNA]</scope>
    <source>
        <strain evidence="7">ATCC 700253 / DSM 10332 / NAL</strain>
    </source>
</reference>
<sequence length="206" mass="24101">MRTALFRTIILLALGAAAYWVGRPWRLLALVALVGYVVQWTAFHHRRETIQIIRRRRHRLANQLQLVSGWLQLGAYPKAEESLAGLLDQEAQQSLWFRGLTTYWSYFFLYWDAQGEARGVMIQWSGLDQFVPSYRMGWILGRTLSQAMTMADGKILVGLTRQGFQVRVPGGQWVRRRGWQNGDSGPERHWRFGRRLERHRTHHVSQ</sequence>
<evidence type="ECO:0000256" key="4">
    <source>
        <dbReference type="SAM" id="Phobius"/>
    </source>
</evidence>
<feature type="domain" description="SpoOB alpha-helical" evidence="5">
    <location>
        <begin position="43"/>
        <end position="96"/>
    </location>
</feature>
<gene>
    <name evidence="6" type="ordered locus">Sulac_2985</name>
</gene>
<accession>G8U0A4</accession>
<dbReference type="KEGG" id="sap:Sulac_2985"/>
<keyword evidence="4" id="KW-0812">Transmembrane</keyword>
<dbReference type="PATRIC" id="fig|679936.5.peg.3080"/>
<protein>
    <recommendedName>
        <fullName evidence="5">SpoOB alpha-helical domain-containing protein</fullName>
    </recommendedName>
</protein>
<evidence type="ECO:0000256" key="3">
    <source>
        <dbReference type="ARBA" id="ARBA00022777"/>
    </source>
</evidence>
<dbReference type="Proteomes" id="UP000005439">
    <property type="component" value="Chromosome"/>
</dbReference>